<dbReference type="Proteomes" id="UP000266183">
    <property type="component" value="Chromosome"/>
</dbReference>
<keyword evidence="3" id="KW-0804">Transcription</keyword>
<dbReference type="Pfam" id="PF20240">
    <property type="entry name" value="DUF6597"/>
    <property type="match status" value="1"/>
</dbReference>
<dbReference type="GO" id="GO:0003700">
    <property type="term" value="F:DNA-binding transcription factor activity"/>
    <property type="evidence" value="ECO:0007669"/>
    <property type="project" value="InterPro"/>
</dbReference>
<feature type="domain" description="HTH araC/xylS-type" evidence="4">
    <location>
        <begin position="159"/>
        <end position="257"/>
    </location>
</feature>
<evidence type="ECO:0000313" key="6">
    <source>
        <dbReference type="Proteomes" id="UP000266183"/>
    </source>
</evidence>
<evidence type="ECO:0000313" key="5">
    <source>
        <dbReference type="EMBL" id="AYB33553.1"/>
    </source>
</evidence>
<proteinExistence type="predicted"/>
<dbReference type="Gene3D" id="1.10.10.60">
    <property type="entry name" value="Homeodomain-like"/>
    <property type="match status" value="1"/>
</dbReference>
<dbReference type="PANTHER" id="PTHR46796">
    <property type="entry name" value="HTH-TYPE TRANSCRIPTIONAL ACTIVATOR RHAS-RELATED"/>
    <property type="match status" value="1"/>
</dbReference>
<sequence>MQVHKHTPKFPLSNFIEHMVYVKGSLPIPYLKELPDGGVNLVIELNDKTVNTIYPEGNLQKKHEVKRAWISGLQKQAILYKNNTDSTIISVRFTTGGFFCLTKIPITAIDHVGIEAEALLGRSFSHLYERIINASGSSEMFALIENYFLQYRMDHSTEHEIVRFIDENIDKPIDWLIHKSGYSQKHVIHLLKKHAGFSPKYLQRLYRFQLVIKEVQNQQNKIDWFSVVHRYGYYDQAHLIKDFSHFSGISPTDYVNSQAAIAENSLVSDMILKLPS</sequence>
<reference evidence="6" key="1">
    <citation type="submission" date="2018-09" db="EMBL/GenBank/DDBJ databases">
        <title>Chryseolinea sp. KIS68-18 isolated from soil.</title>
        <authorList>
            <person name="Weon H.-Y."/>
            <person name="Kwon S.-W."/>
            <person name="Lee S.A."/>
        </authorList>
    </citation>
    <scope>NUCLEOTIDE SEQUENCE [LARGE SCALE GENOMIC DNA]</scope>
    <source>
        <strain evidence="6">KIS68-18</strain>
    </source>
</reference>
<dbReference type="InterPro" id="IPR018060">
    <property type="entry name" value="HTH_AraC"/>
</dbReference>
<dbReference type="GO" id="GO:0043565">
    <property type="term" value="F:sequence-specific DNA binding"/>
    <property type="evidence" value="ECO:0007669"/>
    <property type="project" value="InterPro"/>
</dbReference>
<evidence type="ECO:0000256" key="3">
    <source>
        <dbReference type="ARBA" id="ARBA00023163"/>
    </source>
</evidence>
<dbReference type="PANTHER" id="PTHR46796:SF13">
    <property type="entry name" value="HTH-TYPE TRANSCRIPTIONAL ACTIVATOR RHAS"/>
    <property type="match status" value="1"/>
</dbReference>
<dbReference type="KEGG" id="chk:D4L85_24500"/>
<name>A0A385SP87_9BACT</name>
<evidence type="ECO:0000256" key="1">
    <source>
        <dbReference type="ARBA" id="ARBA00023015"/>
    </source>
</evidence>
<dbReference type="InterPro" id="IPR046532">
    <property type="entry name" value="DUF6597"/>
</dbReference>
<evidence type="ECO:0000256" key="2">
    <source>
        <dbReference type="ARBA" id="ARBA00023125"/>
    </source>
</evidence>
<keyword evidence="2" id="KW-0238">DNA-binding</keyword>
<evidence type="ECO:0000259" key="4">
    <source>
        <dbReference type="PROSITE" id="PS01124"/>
    </source>
</evidence>
<accession>A0A385SP87</accession>
<dbReference type="AlphaFoldDB" id="A0A385SP87"/>
<protein>
    <submittedName>
        <fullName evidence="5">AraC family transcriptional regulator</fullName>
    </submittedName>
</protein>
<keyword evidence="1" id="KW-0805">Transcription regulation</keyword>
<dbReference type="SMART" id="SM00342">
    <property type="entry name" value="HTH_ARAC"/>
    <property type="match status" value="1"/>
</dbReference>
<dbReference type="InterPro" id="IPR050204">
    <property type="entry name" value="AraC_XylS_family_regulators"/>
</dbReference>
<organism evidence="5 6">
    <name type="scientific">Chryseolinea soli</name>
    <dbReference type="NCBI Taxonomy" id="2321403"/>
    <lineage>
        <taxon>Bacteria</taxon>
        <taxon>Pseudomonadati</taxon>
        <taxon>Bacteroidota</taxon>
        <taxon>Cytophagia</taxon>
        <taxon>Cytophagales</taxon>
        <taxon>Fulvivirgaceae</taxon>
        <taxon>Chryseolinea</taxon>
    </lineage>
</organism>
<gene>
    <name evidence="5" type="ORF">D4L85_24500</name>
</gene>
<dbReference type="EMBL" id="CP032382">
    <property type="protein sequence ID" value="AYB33553.1"/>
    <property type="molecule type" value="Genomic_DNA"/>
</dbReference>
<keyword evidence="6" id="KW-1185">Reference proteome</keyword>
<dbReference type="PROSITE" id="PS01124">
    <property type="entry name" value="HTH_ARAC_FAMILY_2"/>
    <property type="match status" value="1"/>
</dbReference>